<dbReference type="WBParaSite" id="Minc3s00070g03512">
    <property type="protein sequence ID" value="Minc3s00070g03512"/>
    <property type="gene ID" value="Minc3s00070g03512"/>
</dbReference>
<keyword evidence="2" id="KW-0040">ANK repeat</keyword>
<dbReference type="SUPFAM" id="SSF48403">
    <property type="entry name" value="Ankyrin repeat"/>
    <property type="match status" value="1"/>
</dbReference>
<dbReference type="GO" id="GO:0007229">
    <property type="term" value="P:integrin-mediated signaling pathway"/>
    <property type="evidence" value="ECO:0007669"/>
    <property type="project" value="TreeGrafter"/>
</dbReference>
<dbReference type="PROSITE" id="PS50011">
    <property type="entry name" value="PROTEIN_KINASE_DOM"/>
    <property type="match status" value="1"/>
</dbReference>
<dbReference type="GO" id="GO:0001725">
    <property type="term" value="C:stress fiber"/>
    <property type="evidence" value="ECO:0007669"/>
    <property type="project" value="TreeGrafter"/>
</dbReference>
<dbReference type="Proteomes" id="UP000887563">
    <property type="component" value="Unplaced"/>
</dbReference>
<dbReference type="InterPro" id="IPR002110">
    <property type="entry name" value="Ankyrin_rpt"/>
</dbReference>
<dbReference type="GO" id="GO:0004674">
    <property type="term" value="F:protein serine/threonine kinase activity"/>
    <property type="evidence" value="ECO:0007669"/>
    <property type="project" value="TreeGrafter"/>
</dbReference>
<feature type="repeat" description="ANK" evidence="2">
    <location>
        <begin position="116"/>
        <end position="148"/>
    </location>
</feature>
<dbReference type="GO" id="GO:0005524">
    <property type="term" value="F:ATP binding"/>
    <property type="evidence" value="ECO:0007669"/>
    <property type="project" value="InterPro"/>
</dbReference>
<evidence type="ECO:0000256" key="2">
    <source>
        <dbReference type="PROSITE-ProRule" id="PRU00023"/>
    </source>
</evidence>
<dbReference type="PROSITE" id="PS50088">
    <property type="entry name" value="ANK_REPEAT"/>
    <property type="match status" value="3"/>
</dbReference>
<dbReference type="PANTHER" id="PTHR44329">
    <property type="entry name" value="SERINE/THREONINE-PROTEIN KINASE TNNI3K-RELATED"/>
    <property type="match status" value="1"/>
</dbReference>
<dbReference type="Gene3D" id="3.30.200.20">
    <property type="entry name" value="Phosphorylase Kinase, domain 1"/>
    <property type="match status" value="2"/>
</dbReference>
<sequence>MSIAPTYHIHKPNVPILMEDIFGWVREGNAFQVRVWLDDTEHDLNVGDDHAFSLLHWAAKEGHLSIVEMLLNRGTLINATNMGDDTALHLAAAHGHRQVVVKLLSKKAEVNVYNEHGMTPLHYACFWGYEQICEDLIRAGALAMICNKRGLTPLDVCQPQVRQSIYEIALSSGQNPQQKIQYNGDSWRNTKTKRSREATWSRFTGVDLQSLALTKQIAQSHSGTLYRGKWQGNEIIARVLNIPEVTQRISRDFANEFPLLRIFASAHINPVLAAVNQPPKLILISQFMHFGSLYNVLHGESSQSHSGTLYRGKWQGNEIIARVLNIPEVTQRISRDFANEFPLLRIFASAHINPVLAAVNQPPKLILISQFMHFGSLYNVLHGESSVVIDHTQATRFALDIAKGMAFLHSLDQPILRFYLNSKHVVVDEDLNAKISLSDTKFSFQEIGRLYSTAWMAPESLQRAPSDLNTRSADMWSFGILLWELNTREVPFSELSPMEAGMKIALEGLRVTIPAGISRNMFRLINICLNEDPGRRPNFDQVIPVLEKMGE</sequence>
<evidence type="ECO:0000313" key="4">
    <source>
        <dbReference type="Proteomes" id="UP000887563"/>
    </source>
</evidence>
<dbReference type="SUPFAM" id="SSF56112">
    <property type="entry name" value="Protein kinase-like (PK-like)"/>
    <property type="match status" value="2"/>
</dbReference>
<evidence type="ECO:0000259" key="3">
    <source>
        <dbReference type="PROSITE" id="PS50011"/>
    </source>
</evidence>
<feature type="repeat" description="ANK" evidence="2">
    <location>
        <begin position="50"/>
        <end position="82"/>
    </location>
</feature>
<dbReference type="Gene3D" id="1.25.40.20">
    <property type="entry name" value="Ankyrin repeat-containing domain"/>
    <property type="match status" value="1"/>
</dbReference>
<protein>
    <submittedName>
        <fullName evidence="5">Protein kinase domain-containing protein</fullName>
    </submittedName>
</protein>
<dbReference type="PANTHER" id="PTHR44329:SF57">
    <property type="entry name" value="INTEGRIN-LINKED PROTEIN KINASE"/>
    <property type="match status" value="1"/>
</dbReference>
<feature type="repeat" description="ANK" evidence="2">
    <location>
        <begin position="83"/>
        <end position="115"/>
    </location>
</feature>
<evidence type="ECO:0000256" key="1">
    <source>
        <dbReference type="ARBA" id="ARBA00005843"/>
    </source>
</evidence>
<dbReference type="InterPro" id="IPR001245">
    <property type="entry name" value="Ser-Thr/Tyr_kinase_cat_dom"/>
</dbReference>
<dbReference type="Pfam" id="PF07714">
    <property type="entry name" value="PK_Tyr_Ser-Thr"/>
    <property type="match status" value="1"/>
</dbReference>
<dbReference type="FunFam" id="1.25.40.20:FF:000050">
    <property type="entry name" value="integrin-linked protein kinase"/>
    <property type="match status" value="1"/>
</dbReference>
<evidence type="ECO:0000313" key="5">
    <source>
        <dbReference type="WBParaSite" id="Minc3s00070g03512"/>
    </source>
</evidence>
<dbReference type="GO" id="GO:0007160">
    <property type="term" value="P:cell-matrix adhesion"/>
    <property type="evidence" value="ECO:0007669"/>
    <property type="project" value="TreeGrafter"/>
</dbReference>
<dbReference type="SMART" id="SM00248">
    <property type="entry name" value="ANK"/>
    <property type="match status" value="3"/>
</dbReference>
<keyword evidence="4" id="KW-1185">Reference proteome</keyword>
<dbReference type="GO" id="GO:0034446">
    <property type="term" value="P:substrate adhesion-dependent cell spreading"/>
    <property type="evidence" value="ECO:0007669"/>
    <property type="project" value="TreeGrafter"/>
</dbReference>
<dbReference type="PROSITE" id="PS50297">
    <property type="entry name" value="ANK_REP_REGION"/>
    <property type="match status" value="3"/>
</dbReference>
<dbReference type="InterPro" id="IPR000719">
    <property type="entry name" value="Prot_kinase_dom"/>
</dbReference>
<dbReference type="Gene3D" id="1.10.510.10">
    <property type="entry name" value="Transferase(Phosphotransferase) domain 1"/>
    <property type="match status" value="1"/>
</dbReference>
<dbReference type="FunFam" id="3.30.200.20:FF:000245">
    <property type="entry name" value="Integrin-linked protein kinase"/>
    <property type="match status" value="2"/>
</dbReference>
<dbReference type="Pfam" id="PF12796">
    <property type="entry name" value="Ank_2"/>
    <property type="match status" value="1"/>
</dbReference>
<reference evidence="5" key="1">
    <citation type="submission" date="2022-11" db="UniProtKB">
        <authorList>
            <consortium name="WormBaseParasite"/>
        </authorList>
    </citation>
    <scope>IDENTIFICATION</scope>
</reference>
<organism evidence="4 5">
    <name type="scientific">Meloidogyne incognita</name>
    <name type="common">Southern root-knot nematode worm</name>
    <name type="synonym">Oxyuris incognita</name>
    <dbReference type="NCBI Taxonomy" id="6306"/>
    <lineage>
        <taxon>Eukaryota</taxon>
        <taxon>Metazoa</taxon>
        <taxon>Ecdysozoa</taxon>
        <taxon>Nematoda</taxon>
        <taxon>Chromadorea</taxon>
        <taxon>Rhabditida</taxon>
        <taxon>Tylenchina</taxon>
        <taxon>Tylenchomorpha</taxon>
        <taxon>Tylenchoidea</taxon>
        <taxon>Meloidogynidae</taxon>
        <taxon>Meloidogyninae</taxon>
        <taxon>Meloidogyne</taxon>
        <taxon>Meloidogyne incognita group</taxon>
    </lineage>
</organism>
<dbReference type="GO" id="GO:0005925">
    <property type="term" value="C:focal adhesion"/>
    <property type="evidence" value="ECO:0007669"/>
    <property type="project" value="TreeGrafter"/>
</dbReference>
<name>A0A914KPU9_MELIC</name>
<dbReference type="InterPro" id="IPR051681">
    <property type="entry name" value="Ser/Thr_Kinases-Pseudokinases"/>
</dbReference>
<accession>A0A914KPU9</accession>
<proteinExistence type="inferred from homology"/>
<dbReference type="AlphaFoldDB" id="A0A914KPU9"/>
<dbReference type="PIRSF" id="PIRSF000654">
    <property type="entry name" value="Integrin-linked_kinase"/>
    <property type="match status" value="1"/>
</dbReference>
<dbReference type="InterPro" id="IPR011009">
    <property type="entry name" value="Kinase-like_dom_sf"/>
</dbReference>
<feature type="domain" description="Protein kinase" evidence="3">
    <location>
        <begin position="257"/>
        <end position="546"/>
    </location>
</feature>
<dbReference type="InterPro" id="IPR036770">
    <property type="entry name" value="Ankyrin_rpt-contain_sf"/>
</dbReference>
<comment type="similarity">
    <text evidence="1">Belongs to the protein kinase superfamily. TKL Ser/Thr protein kinase family.</text>
</comment>